<evidence type="ECO:0000256" key="1">
    <source>
        <dbReference type="SAM" id="MobiDB-lite"/>
    </source>
</evidence>
<keyword evidence="4" id="KW-1185">Reference proteome</keyword>
<feature type="transmembrane region" description="Helical" evidence="2">
    <location>
        <begin position="22"/>
        <end position="43"/>
    </location>
</feature>
<comment type="caution">
    <text evidence="3">The sequence shown here is derived from an EMBL/GenBank/DDBJ whole genome shotgun (WGS) entry which is preliminary data.</text>
</comment>
<feature type="compositionally biased region" description="Polar residues" evidence="1">
    <location>
        <begin position="239"/>
        <end position="263"/>
    </location>
</feature>
<proteinExistence type="predicted"/>
<dbReference type="Proteomes" id="UP000198287">
    <property type="component" value="Unassembled WGS sequence"/>
</dbReference>
<name>A0A226DED4_FOLCA</name>
<feature type="compositionally biased region" description="Low complexity" evidence="1">
    <location>
        <begin position="224"/>
        <end position="233"/>
    </location>
</feature>
<dbReference type="AlphaFoldDB" id="A0A226DED4"/>
<organism evidence="3 4">
    <name type="scientific">Folsomia candida</name>
    <name type="common">Springtail</name>
    <dbReference type="NCBI Taxonomy" id="158441"/>
    <lineage>
        <taxon>Eukaryota</taxon>
        <taxon>Metazoa</taxon>
        <taxon>Ecdysozoa</taxon>
        <taxon>Arthropoda</taxon>
        <taxon>Hexapoda</taxon>
        <taxon>Collembola</taxon>
        <taxon>Entomobryomorpha</taxon>
        <taxon>Isotomoidea</taxon>
        <taxon>Isotomidae</taxon>
        <taxon>Proisotominae</taxon>
        <taxon>Folsomia</taxon>
    </lineage>
</organism>
<reference evidence="3 4" key="1">
    <citation type="submission" date="2015-12" db="EMBL/GenBank/DDBJ databases">
        <title>The genome of Folsomia candida.</title>
        <authorList>
            <person name="Faddeeva A."/>
            <person name="Derks M.F."/>
            <person name="Anvar Y."/>
            <person name="Smit S."/>
            <person name="Van Straalen N."/>
            <person name="Roelofs D."/>
        </authorList>
    </citation>
    <scope>NUCLEOTIDE SEQUENCE [LARGE SCALE GENOMIC DNA]</scope>
    <source>
        <strain evidence="3 4">VU population</strain>
        <tissue evidence="3">Whole body</tissue>
    </source>
</reference>
<feature type="compositionally biased region" description="Acidic residues" evidence="1">
    <location>
        <begin position="174"/>
        <end position="188"/>
    </location>
</feature>
<feature type="compositionally biased region" description="Basic and acidic residues" evidence="1">
    <location>
        <begin position="264"/>
        <end position="290"/>
    </location>
</feature>
<evidence type="ECO:0000313" key="4">
    <source>
        <dbReference type="Proteomes" id="UP000198287"/>
    </source>
</evidence>
<keyword evidence="2" id="KW-0812">Transmembrane</keyword>
<keyword evidence="2" id="KW-1133">Transmembrane helix</keyword>
<evidence type="ECO:0000313" key="3">
    <source>
        <dbReference type="EMBL" id="OXA42941.1"/>
    </source>
</evidence>
<accession>A0A226DED4</accession>
<dbReference type="EMBL" id="LNIX01000024">
    <property type="protein sequence ID" value="OXA42941.1"/>
    <property type="molecule type" value="Genomic_DNA"/>
</dbReference>
<evidence type="ECO:0000256" key="2">
    <source>
        <dbReference type="SAM" id="Phobius"/>
    </source>
</evidence>
<protein>
    <submittedName>
        <fullName evidence="3">Uncharacterized protein</fullName>
    </submittedName>
</protein>
<sequence>MDGLKGDADQWIEAWIEDITPIILWTIFIFLLVCITLPLMFCLEYFCCNDMYKVYPEQEDADEDYTSEEATPDEASTIQSKTEFVLYVTTSGTLVDTEPVDLDDDAESLASSISKASTIQETEEVNVKDVIIQTDPAAPRARRKCTAKREEADAQTDSNGTRKVKRDETGGETTEGEEEECDDEEEDEWFKRKREECGCPEDNGDENNSKNTQTEGTRRRRRGSSSCTCPCGGDETKSHLCTCNSNSEKAEVDTQTMTKTMSQSDEKKEEKTTASIQSDEKKTISTPGDEKKKEIVDLTKRKATETSQISKFLQWDWDNPCSCPEEFVGRRLKQLTWTQMIQYAQADGGEWSVDGGTSVTSGGLNRGGEVVVVQEDDVFFEPEEIPEVKEEDEKGEK</sequence>
<feature type="region of interest" description="Disordered" evidence="1">
    <location>
        <begin position="138"/>
        <end position="290"/>
    </location>
</feature>
<gene>
    <name evidence="3" type="ORF">Fcan01_22359</name>
</gene>
<keyword evidence="2" id="KW-0472">Membrane</keyword>